<evidence type="ECO:0000256" key="9">
    <source>
        <dbReference type="ARBA" id="ARBA00022989"/>
    </source>
</evidence>
<name>A0A067MQA5_BOTB1</name>
<dbReference type="GO" id="GO:0016485">
    <property type="term" value="P:protein processing"/>
    <property type="evidence" value="ECO:0007669"/>
    <property type="project" value="TreeGrafter"/>
</dbReference>
<comment type="subcellular location">
    <subcellularLocation>
        <location evidence="1">Membrane</location>
    </subcellularLocation>
</comment>
<evidence type="ECO:0000313" key="19">
    <source>
        <dbReference type="EMBL" id="KDQ17908.1"/>
    </source>
</evidence>
<evidence type="ECO:0000256" key="1">
    <source>
        <dbReference type="ARBA" id="ARBA00004370"/>
    </source>
</evidence>
<dbReference type="PROSITE" id="PS51892">
    <property type="entry name" value="SUBTILASE"/>
    <property type="match status" value="1"/>
</dbReference>
<dbReference type="Gene3D" id="2.60.120.260">
    <property type="entry name" value="Galactose-binding domain-like"/>
    <property type="match status" value="1"/>
</dbReference>
<dbReference type="PROSITE" id="PS00138">
    <property type="entry name" value="SUBTILASE_SER"/>
    <property type="match status" value="1"/>
</dbReference>
<feature type="compositionally biased region" description="Polar residues" evidence="15">
    <location>
        <begin position="730"/>
        <end position="745"/>
    </location>
</feature>
<feature type="compositionally biased region" description="Polar residues" evidence="15">
    <location>
        <begin position="913"/>
        <end position="924"/>
    </location>
</feature>
<evidence type="ECO:0000259" key="18">
    <source>
        <dbReference type="PROSITE" id="PS51829"/>
    </source>
</evidence>
<keyword evidence="4 16" id="KW-0812">Transmembrane</keyword>
<dbReference type="InterPro" id="IPR034182">
    <property type="entry name" value="Kexin/furin"/>
</dbReference>
<evidence type="ECO:0000256" key="2">
    <source>
        <dbReference type="ARBA" id="ARBA00005325"/>
    </source>
</evidence>
<feature type="signal peptide" evidence="17">
    <location>
        <begin position="1"/>
        <end position="19"/>
    </location>
</feature>
<feature type="compositionally biased region" description="Acidic residues" evidence="15">
    <location>
        <begin position="834"/>
        <end position="846"/>
    </location>
</feature>
<keyword evidence="12" id="KW-0325">Glycoprotein</keyword>
<keyword evidence="11" id="KW-0865">Zymogen</keyword>
<evidence type="ECO:0000256" key="17">
    <source>
        <dbReference type="SAM" id="SignalP"/>
    </source>
</evidence>
<dbReference type="InterPro" id="IPR008979">
    <property type="entry name" value="Galactose-bd-like_sf"/>
</dbReference>
<dbReference type="InterPro" id="IPR002884">
    <property type="entry name" value="P_dom"/>
</dbReference>
<dbReference type="Proteomes" id="UP000027195">
    <property type="component" value="Unassembled WGS sequence"/>
</dbReference>
<feature type="transmembrane region" description="Helical" evidence="16">
    <location>
        <begin position="762"/>
        <end position="782"/>
    </location>
</feature>
<feature type="chain" id="PRO_5001641557" description="P/Homo B domain-containing protein" evidence="17">
    <location>
        <begin position="20"/>
        <end position="935"/>
    </location>
</feature>
<feature type="compositionally biased region" description="Basic and acidic residues" evidence="15">
    <location>
        <begin position="709"/>
        <end position="724"/>
    </location>
</feature>
<dbReference type="GO" id="GO:0005802">
    <property type="term" value="C:trans-Golgi network"/>
    <property type="evidence" value="ECO:0007669"/>
    <property type="project" value="TreeGrafter"/>
</dbReference>
<sequence>MRLPPALAVLLIPPLLAAAYSNSPPKRSYSTHDYYVLEHDPGFHSLATLPDVLLALGVEIVEQVGAIDNHWLVRVPKDWHSEESSRVRSNFSTRGVEHDRVIRRYHELLAKRAEPISSRSTDYIVASSIRGLEKQVPRQRVKRQLPAPPPPTPPSITDLLNAKISQVAARLDIHDPDFPGQWHHLNPQYPGMDLNVTGLWEMGITGRGIYSAVVDDGLDYESEDLAENFYPEGSWDFNDNSPLPAPRLSDDQHGTRCAGEIAAGRNTACGVGVAYDSKIAGIRILSGPISDADEASALNYGFQNTSIYSCSWGPTDDGMSMEAPNDLIKKAMVTGINKGRGGKGSIFVFASGNGASSGDQCNFDGYTNSIYSVTVAAVDVQGKHPYYSEPCAANMIVTYSSGGGNNIHTTDRGKNKCTASHGGTSAAAPLAVGVFALALQVRPDLTWRDIQHLCVQNANQINPEDPDWEHTAVGRPYSYKYGFGVLDAWTYINAVRNWQLVKPQAWLELEPITLADGDVSPDGNMTGGVPIPVGGVSSVVNIDRTHLAARNFEKLEHITVKVWITHTRRGDVEVELVSPRGIRSMLAGKRPYDQDTTGYPGWQFMTLKHWDEDPTGQWSIRVWDQAEAGKSGNFLGWSMTLWGSVIDPSKAEQWTFPTSSTAPPEPEATAPPSESATAAPGASVAPTPAVDVEESASSGATPTKQYSKPTDHLPPDHGEAEGESHLPTFGNGTNATPSPSISSTPDEGYFSHMSDLLGSQTWLFVALGGVVLFGVGAGVLLWRRRVRRRGRGRYSTVADGDDMPMGAMDPAGARLLSRSGGAARTKELYDAFGELDDDDSDMEDEEMGRGSGIAHSPVGLTYHDGFLEDDEDRHTSGSNTPAPLYHDEPTAADLQRERVAGLGAPADSDLSPLETSTHSDSGSGSWEHASETLRP</sequence>
<feature type="compositionally biased region" description="Polar residues" evidence="15">
    <location>
        <begin position="695"/>
        <end position="708"/>
    </location>
</feature>
<evidence type="ECO:0000256" key="5">
    <source>
        <dbReference type="ARBA" id="ARBA00022729"/>
    </source>
</evidence>
<keyword evidence="3 14" id="KW-0645">Protease</keyword>
<dbReference type="PRINTS" id="PR00723">
    <property type="entry name" value="SUBTILISIN"/>
</dbReference>
<dbReference type="InParanoid" id="A0A067MQA5"/>
<evidence type="ECO:0000256" key="12">
    <source>
        <dbReference type="ARBA" id="ARBA00023180"/>
    </source>
</evidence>
<evidence type="ECO:0000256" key="11">
    <source>
        <dbReference type="ARBA" id="ARBA00023145"/>
    </source>
</evidence>
<evidence type="ECO:0000256" key="7">
    <source>
        <dbReference type="ARBA" id="ARBA00022825"/>
    </source>
</evidence>
<dbReference type="PANTHER" id="PTHR42884">
    <property type="entry name" value="PROPROTEIN CONVERTASE SUBTILISIN/KEXIN-RELATED"/>
    <property type="match status" value="1"/>
</dbReference>
<evidence type="ECO:0000313" key="20">
    <source>
        <dbReference type="Proteomes" id="UP000027195"/>
    </source>
</evidence>
<evidence type="ECO:0000256" key="8">
    <source>
        <dbReference type="ARBA" id="ARBA00022837"/>
    </source>
</evidence>
<comment type="similarity">
    <text evidence="2">Belongs to the peptidase S8 family. Furin subfamily.</text>
</comment>
<dbReference type="OrthoDB" id="300641at2759"/>
<dbReference type="HOGENOM" id="CLU_002976_2_0_1"/>
<feature type="region of interest" description="Disordered" evidence="15">
    <location>
        <begin position="654"/>
        <end position="746"/>
    </location>
</feature>
<keyword evidence="20" id="KW-1185">Reference proteome</keyword>
<dbReference type="AlphaFoldDB" id="A0A067MQA5"/>
<dbReference type="FunCoup" id="A0A067MQA5">
    <property type="interactions" value="48"/>
</dbReference>
<feature type="domain" description="P/Homo B" evidence="18">
    <location>
        <begin position="501"/>
        <end position="647"/>
    </location>
</feature>
<dbReference type="CDD" id="cd04059">
    <property type="entry name" value="Peptidases_S8_Protein_convertases_Kexins_Furin-like"/>
    <property type="match status" value="1"/>
</dbReference>
<proteinExistence type="inferred from homology"/>
<dbReference type="InterPro" id="IPR036852">
    <property type="entry name" value="Peptidase_S8/S53_dom_sf"/>
</dbReference>
<dbReference type="PANTHER" id="PTHR42884:SF14">
    <property type="entry name" value="NEUROENDOCRINE CONVERTASE 1"/>
    <property type="match status" value="1"/>
</dbReference>
<dbReference type="GO" id="GO:0004252">
    <property type="term" value="F:serine-type endopeptidase activity"/>
    <property type="evidence" value="ECO:0007669"/>
    <property type="project" value="UniProtKB-UniRule"/>
</dbReference>
<keyword evidence="8" id="KW-0106">Calcium</keyword>
<reference evidence="20" key="1">
    <citation type="journal article" date="2014" name="Proc. Natl. Acad. Sci. U.S.A.">
        <title>Extensive sampling of basidiomycete genomes demonstrates inadequacy of the white-rot/brown-rot paradigm for wood decay fungi.</title>
        <authorList>
            <person name="Riley R."/>
            <person name="Salamov A.A."/>
            <person name="Brown D.W."/>
            <person name="Nagy L.G."/>
            <person name="Floudas D."/>
            <person name="Held B.W."/>
            <person name="Levasseur A."/>
            <person name="Lombard V."/>
            <person name="Morin E."/>
            <person name="Otillar R."/>
            <person name="Lindquist E.A."/>
            <person name="Sun H."/>
            <person name="LaButti K.M."/>
            <person name="Schmutz J."/>
            <person name="Jabbour D."/>
            <person name="Luo H."/>
            <person name="Baker S.E."/>
            <person name="Pisabarro A.G."/>
            <person name="Walton J.D."/>
            <person name="Blanchette R.A."/>
            <person name="Henrissat B."/>
            <person name="Martin F."/>
            <person name="Cullen D."/>
            <person name="Hibbett D.S."/>
            <person name="Grigoriev I.V."/>
        </authorList>
    </citation>
    <scope>NUCLEOTIDE SEQUENCE [LARGE SCALE GENOMIC DNA]</scope>
    <source>
        <strain evidence="20">FD-172 SS1</strain>
    </source>
</reference>
<feature type="compositionally biased region" description="Low complexity" evidence="15">
    <location>
        <begin position="657"/>
        <end position="683"/>
    </location>
</feature>
<dbReference type="PROSITE" id="PS51829">
    <property type="entry name" value="P_HOMO_B"/>
    <property type="match status" value="1"/>
</dbReference>
<feature type="active site" description="Charge relay system" evidence="13 14">
    <location>
        <position position="253"/>
    </location>
</feature>
<dbReference type="SUPFAM" id="SSF49785">
    <property type="entry name" value="Galactose-binding domain-like"/>
    <property type="match status" value="1"/>
</dbReference>
<dbReference type="GO" id="GO:0007323">
    <property type="term" value="P:peptide pheromone maturation"/>
    <property type="evidence" value="ECO:0007669"/>
    <property type="project" value="UniProtKB-ARBA"/>
</dbReference>
<dbReference type="STRING" id="930990.A0A067MQA5"/>
<dbReference type="Pfam" id="PF01483">
    <property type="entry name" value="P_proprotein"/>
    <property type="match status" value="1"/>
</dbReference>
<organism evidence="19 20">
    <name type="scientific">Botryobasidium botryosum (strain FD-172 SS1)</name>
    <dbReference type="NCBI Taxonomy" id="930990"/>
    <lineage>
        <taxon>Eukaryota</taxon>
        <taxon>Fungi</taxon>
        <taxon>Dikarya</taxon>
        <taxon>Basidiomycota</taxon>
        <taxon>Agaricomycotina</taxon>
        <taxon>Agaricomycetes</taxon>
        <taxon>Cantharellales</taxon>
        <taxon>Botryobasidiaceae</taxon>
        <taxon>Botryobasidium</taxon>
    </lineage>
</organism>
<evidence type="ECO:0000256" key="14">
    <source>
        <dbReference type="PROSITE-ProRule" id="PRU01240"/>
    </source>
</evidence>
<keyword evidence="5 17" id="KW-0732">Signal</keyword>
<accession>A0A067MQA5</accession>
<feature type="active site" description="Charge relay system" evidence="13 14">
    <location>
        <position position="215"/>
    </location>
</feature>
<feature type="region of interest" description="Disordered" evidence="15">
    <location>
        <begin position="834"/>
        <end position="935"/>
    </location>
</feature>
<dbReference type="Pfam" id="PF00082">
    <property type="entry name" value="Peptidase_S8"/>
    <property type="match status" value="1"/>
</dbReference>
<keyword evidence="10 16" id="KW-0472">Membrane</keyword>
<evidence type="ECO:0000256" key="16">
    <source>
        <dbReference type="SAM" id="Phobius"/>
    </source>
</evidence>
<dbReference type="InterPro" id="IPR000209">
    <property type="entry name" value="Peptidase_S8/S53_dom"/>
</dbReference>
<dbReference type="InterPro" id="IPR022398">
    <property type="entry name" value="Peptidase_S8_His-AS"/>
</dbReference>
<keyword evidence="7 14" id="KW-0720">Serine protease</keyword>
<evidence type="ECO:0000256" key="10">
    <source>
        <dbReference type="ARBA" id="ARBA00023136"/>
    </source>
</evidence>
<dbReference type="PROSITE" id="PS00137">
    <property type="entry name" value="SUBTILASE_HIS"/>
    <property type="match status" value="1"/>
</dbReference>
<dbReference type="InterPro" id="IPR023828">
    <property type="entry name" value="Peptidase_S8_Ser-AS"/>
</dbReference>
<gene>
    <name evidence="19" type="ORF">BOTBODRAFT_171611</name>
</gene>
<evidence type="ECO:0000256" key="13">
    <source>
        <dbReference type="PIRSR" id="PIRSR615500-1"/>
    </source>
</evidence>
<dbReference type="FunFam" id="2.60.120.260:FF:000026">
    <property type="entry name" value="proprotein convertase subtilisin/kexin type 7"/>
    <property type="match status" value="1"/>
</dbReference>
<protein>
    <recommendedName>
        <fullName evidence="18">P/Homo B domain-containing protein</fullName>
    </recommendedName>
</protein>
<dbReference type="FunFam" id="3.40.50.200:FF:000005">
    <property type="entry name" value="Proprotein convertase subtilisin/kexin type 7"/>
    <property type="match status" value="1"/>
</dbReference>
<evidence type="ECO:0000256" key="4">
    <source>
        <dbReference type="ARBA" id="ARBA00022692"/>
    </source>
</evidence>
<keyword evidence="9 16" id="KW-1133">Transmembrane helix</keyword>
<evidence type="ECO:0000256" key="3">
    <source>
        <dbReference type="ARBA" id="ARBA00022670"/>
    </source>
</evidence>
<dbReference type="InterPro" id="IPR015500">
    <property type="entry name" value="Peptidase_S8_subtilisin-rel"/>
</dbReference>
<feature type="active site" description="Charge relay system" evidence="13 14">
    <location>
        <position position="425"/>
    </location>
</feature>
<dbReference type="Gene3D" id="3.40.50.200">
    <property type="entry name" value="Peptidase S8/S53 domain"/>
    <property type="match status" value="1"/>
</dbReference>
<dbReference type="EMBL" id="KL198022">
    <property type="protein sequence ID" value="KDQ17908.1"/>
    <property type="molecule type" value="Genomic_DNA"/>
</dbReference>
<dbReference type="GO" id="GO:0000139">
    <property type="term" value="C:Golgi membrane"/>
    <property type="evidence" value="ECO:0007669"/>
    <property type="project" value="TreeGrafter"/>
</dbReference>
<evidence type="ECO:0000256" key="15">
    <source>
        <dbReference type="SAM" id="MobiDB-lite"/>
    </source>
</evidence>
<feature type="compositionally biased region" description="Basic and acidic residues" evidence="15">
    <location>
        <begin position="885"/>
        <end position="899"/>
    </location>
</feature>
<dbReference type="SUPFAM" id="SSF52743">
    <property type="entry name" value="Subtilisin-like"/>
    <property type="match status" value="1"/>
</dbReference>
<evidence type="ECO:0000256" key="6">
    <source>
        <dbReference type="ARBA" id="ARBA00022801"/>
    </source>
</evidence>
<keyword evidence="6 14" id="KW-0378">Hydrolase</keyword>